<evidence type="ECO:0000256" key="5">
    <source>
        <dbReference type="ARBA" id="ARBA00023157"/>
    </source>
</evidence>
<evidence type="ECO:0000256" key="2">
    <source>
        <dbReference type="ARBA" id="ARBA00022723"/>
    </source>
</evidence>
<dbReference type="EMBL" id="FOAP01000001">
    <property type="protein sequence ID" value="SEK30193.1"/>
    <property type="molecule type" value="Genomic_DNA"/>
</dbReference>
<dbReference type="GO" id="GO:0046872">
    <property type="term" value="F:metal ion binding"/>
    <property type="evidence" value="ECO:0007669"/>
    <property type="project" value="UniProtKB-KW"/>
</dbReference>
<dbReference type="SUPFAM" id="SSF50022">
    <property type="entry name" value="ISP domain"/>
    <property type="match status" value="1"/>
</dbReference>
<feature type="domain" description="Rieske" evidence="9">
    <location>
        <begin position="56"/>
        <end position="152"/>
    </location>
</feature>
<dbReference type="Pfam" id="PF00355">
    <property type="entry name" value="Rieske"/>
    <property type="match status" value="1"/>
</dbReference>
<sequence length="156" mass="16266">MGRRTALGTLLRGTCALAAACAGCGGTEPPPAPPSGEENPCGVTPGRPEEGWVEVPLSGHPTLLEPGGFSAVRLPEALLDVWVIHTAPGCYTAVWSICTHGACGVAYLPHEKLLECPCHGSRFGEDGQVLQGPATRPLAVFRAARVGGSLWIHRPR</sequence>
<evidence type="ECO:0000313" key="10">
    <source>
        <dbReference type="EMBL" id="SEK30193.1"/>
    </source>
</evidence>
<dbReference type="InterPro" id="IPR005805">
    <property type="entry name" value="Rieske_Fe-S_prot_C"/>
</dbReference>
<feature type="region of interest" description="Disordered" evidence="7">
    <location>
        <begin position="28"/>
        <end position="47"/>
    </location>
</feature>
<dbReference type="Proteomes" id="UP000182719">
    <property type="component" value="Unassembled WGS sequence"/>
</dbReference>
<dbReference type="PROSITE" id="PS51296">
    <property type="entry name" value="RIESKE"/>
    <property type="match status" value="1"/>
</dbReference>
<keyword evidence="8" id="KW-0732">Signal</keyword>
<dbReference type="InterPro" id="IPR036922">
    <property type="entry name" value="Rieske_2Fe-2S_sf"/>
</dbReference>
<feature type="signal peptide" evidence="8">
    <location>
        <begin position="1"/>
        <end position="18"/>
    </location>
</feature>
<dbReference type="InterPro" id="IPR017941">
    <property type="entry name" value="Rieske_2Fe-2S"/>
</dbReference>
<comment type="cofactor">
    <cofactor evidence="6">
        <name>[2Fe-2S] cluster</name>
        <dbReference type="ChEBI" id="CHEBI:190135"/>
    </cofactor>
</comment>
<dbReference type="InterPro" id="IPR014349">
    <property type="entry name" value="Rieske_Fe-S_prot"/>
</dbReference>
<evidence type="ECO:0000256" key="4">
    <source>
        <dbReference type="ARBA" id="ARBA00023014"/>
    </source>
</evidence>
<evidence type="ECO:0000256" key="8">
    <source>
        <dbReference type="SAM" id="SignalP"/>
    </source>
</evidence>
<evidence type="ECO:0000256" key="7">
    <source>
        <dbReference type="SAM" id="MobiDB-lite"/>
    </source>
</evidence>
<dbReference type="PRINTS" id="PR00162">
    <property type="entry name" value="RIESKE"/>
</dbReference>
<reference evidence="11" key="1">
    <citation type="submission" date="2016-10" db="EMBL/GenBank/DDBJ databases">
        <authorList>
            <person name="Varghese N."/>
            <person name="Submissions S."/>
        </authorList>
    </citation>
    <scope>NUCLEOTIDE SEQUENCE [LARGE SCALE GENOMIC DNA]</scope>
    <source>
        <strain evidence="11">DSM 17044</strain>
    </source>
</reference>
<accession>A0A1H7FVU3</accession>
<evidence type="ECO:0000259" key="9">
    <source>
        <dbReference type="PROSITE" id="PS51296"/>
    </source>
</evidence>
<evidence type="ECO:0000256" key="1">
    <source>
        <dbReference type="ARBA" id="ARBA00022714"/>
    </source>
</evidence>
<keyword evidence="2" id="KW-0479">Metal-binding</keyword>
<feature type="chain" id="PRO_5010271137" evidence="8">
    <location>
        <begin position="19"/>
        <end position="156"/>
    </location>
</feature>
<dbReference type="AlphaFoldDB" id="A0A1H7FVU3"/>
<dbReference type="GO" id="GO:0051537">
    <property type="term" value="F:2 iron, 2 sulfur cluster binding"/>
    <property type="evidence" value="ECO:0007669"/>
    <property type="project" value="UniProtKB-KW"/>
</dbReference>
<name>A0A1H7FVU3_STIAU</name>
<organism evidence="10 11">
    <name type="scientific">Stigmatella aurantiaca</name>
    <dbReference type="NCBI Taxonomy" id="41"/>
    <lineage>
        <taxon>Bacteria</taxon>
        <taxon>Pseudomonadati</taxon>
        <taxon>Myxococcota</taxon>
        <taxon>Myxococcia</taxon>
        <taxon>Myxococcales</taxon>
        <taxon>Cystobacterineae</taxon>
        <taxon>Archangiaceae</taxon>
        <taxon>Stigmatella</taxon>
    </lineage>
</organism>
<dbReference type="GO" id="GO:0016020">
    <property type="term" value="C:membrane"/>
    <property type="evidence" value="ECO:0007669"/>
    <property type="project" value="InterPro"/>
</dbReference>
<keyword evidence="4" id="KW-0411">Iron-sulfur</keyword>
<keyword evidence="11" id="KW-1185">Reference proteome</keyword>
<proteinExistence type="predicted"/>
<keyword evidence="5" id="KW-1015">Disulfide bond</keyword>
<keyword evidence="3" id="KW-0408">Iron</keyword>
<protein>
    <submittedName>
        <fullName evidence="10">Rieske Fe-S protein</fullName>
    </submittedName>
</protein>
<dbReference type="PANTHER" id="PTHR10134">
    <property type="entry name" value="CYTOCHROME B-C1 COMPLEX SUBUNIT RIESKE, MITOCHONDRIAL"/>
    <property type="match status" value="1"/>
</dbReference>
<keyword evidence="1" id="KW-0001">2Fe-2S</keyword>
<evidence type="ECO:0000313" key="11">
    <source>
        <dbReference type="Proteomes" id="UP000182719"/>
    </source>
</evidence>
<evidence type="ECO:0000256" key="3">
    <source>
        <dbReference type="ARBA" id="ARBA00023004"/>
    </source>
</evidence>
<evidence type="ECO:0000256" key="6">
    <source>
        <dbReference type="ARBA" id="ARBA00034078"/>
    </source>
</evidence>
<gene>
    <name evidence="10" type="ORF">SAMN05444354_101228</name>
</gene>
<dbReference type="Gene3D" id="2.102.10.10">
    <property type="entry name" value="Rieske [2Fe-2S] iron-sulphur domain"/>
    <property type="match status" value="1"/>
</dbReference>